<evidence type="ECO:0000256" key="2">
    <source>
        <dbReference type="ARBA" id="ARBA00004623"/>
    </source>
</evidence>
<protein>
    <recommendedName>
        <fullName evidence="4">Autophagy-related protein 2</fullName>
    </recommendedName>
</protein>
<comment type="similarity">
    <text evidence="3">Belongs to the ATG2 family.</text>
</comment>
<dbReference type="GO" id="GO:0043495">
    <property type="term" value="F:protein-membrane adaptor activity"/>
    <property type="evidence" value="ECO:0007669"/>
    <property type="project" value="TreeGrafter"/>
</dbReference>
<organism evidence="13 14">
    <name type="scientific">Paraglomus occultum</name>
    <dbReference type="NCBI Taxonomy" id="144539"/>
    <lineage>
        <taxon>Eukaryota</taxon>
        <taxon>Fungi</taxon>
        <taxon>Fungi incertae sedis</taxon>
        <taxon>Mucoromycota</taxon>
        <taxon>Glomeromycotina</taxon>
        <taxon>Glomeromycetes</taxon>
        <taxon>Paraglomerales</taxon>
        <taxon>Paraglomeraceae</taxon>
        <taxon>Paraglomus</taxon>
    </lineage>
</organism>
<dbReference type="GO" id="GO:0006869">
    <property type="term" value="P:lipid transport"/>
    <property type="evidence" value="ECO:0007669"/>
    <property type="project" value="UniProtKB-KW"/>
</dbReference>
<dbReference type="PANTHER" id="PTHR13190:SF1">
    <property type="entry name" value="AUTOPHAGY-RELATED 2, ISOFORM A"/>
    <property type="match status" value="1"/>
</dbReference>
<comment type="catalytic activity">
    <reaction evidence="11">
        <text>a 1,2-diacyl-sn-glycero-3-phosphoethanolamine(in) = a 1,2-diacyl-sn-glycero-3-phosphoethanolamine(out)</text>
        <dbReference type="Rhea" id="RHEA:38895"/>
        <dbReference type="ChEBI" id="CHEBI:64612"/>
    </reaction>
</comment>
<evidence type="ECO:0000313" key="13">
    <source>
        <dbReference type="EMBL" id="CAG8475052.1"/>
    </source>
</evidence>
<keyword evidence="9" id="KW-0472">Membrane</keyword>
<comment type="catalytic activity">
    <reaction evidence="10">
        <text>a 1,2-diacyl-sn-glycero-3-phospho-L-serine(in) = a 1,2-diacyl-sn-glycero-3-phospho-L-serine(out)</text>
        <dbReference type="Rhea" id="RHEA:38663"/>
        <dbReference type="ChEBI" id="CHEBI:57262"/>
    </reaction>
</comment>
<dbReference type="GO" id="GO:0000045">
    <property type="term" value="P:autophagosome assembly"/>
    <property type="evidence" value="ECO:0007669"/>
    <property type="project" value="TreeGrafter"/>
</dbReference>
<dbReference type="GO" id="GO:0000422">
    <property type="term" value="P:autophagy of mitochondrion"/>
    <property type="evidence" value="ECO:0007669"/>
    <property type="project" value="TreeGrafter"/>
</dbReference>
<evidence type="ECO:0000256" key="5">
    <source>
        <dbReference type="ARBA" id="ARBA00022448"/>
    </source>
</evidence>
<gene>
    <name evidence="13" type="ORF">POCULU_LOCUS1240</name>
</gene>
<comment type="caution">
    <text evidence="13">The sequence shown here is derived from an EMBL/GenBank/DDBJ whole genome shotgun (WGS) entry which is preliminary data.</text>
</comment>
<feature type="compositionally biased region" description="Basic and acidic residues" evidence="12">
    <location>
        <begin position="1634"/>
        <end position="1646"/>
    </location>
</feature>
<dbReference type="GO" id="GO:0005789">
    <property type="term" value="C:endoplasmic reticulum membrane"/>
    <property type="evidence" value="ECO:0007669"/>
    <property type="project" value="UniProtKB-SubCell"/>
</dbReference>
<feature type="compositionally biased region" description="Low complexity" evidence="12">
    <location>
        <begin position="509"/>
        <end position="520"/>
    </location>
</feature>
<proteinExistence type="inferred from homology"/>
<dbReference type="GO" id="GO:0061908">
    <property type="term" value="C:phagophore"/>
    <property type="evidence" value="ECO:0007669"/>
    <property type="project" value="TreeGrafter"/>
</dbReference>
<feature type="region of interest" description="Disordered" evidence="12">
    <location>
        <begin position="1624"/>
        <end position="1661"/>
    </location>
</feature>
<dbReference type="GO" id="GO:0032266">
    <property type="term" value="F:phosphatidylinositol-3-phosphate binding"/>
    <property type="evidence" value="ECO:0007669"/>
    <property type="project" value="TreeGrafter"/>
</dbReference>
<keyword evidence="14" id="KW-1185">Reference proteome</keyword>
<evidence type="ECO:0000256" key="11">
    <source>
        <dbReference type="ARBA" id="ARBA00024615"/>
    </source>
</evidence>
<evidence type="ECO:0000256" key="9">
    <source>
        <dbReference type="ARBA" id="ARBA00023136"/>
    </source>
</evidence>
<dbReference type="GO" id="GO:0034727">
    <property type="term" value="P:piecemeal microautophagy of the nucleus"/>
    <property type="evidence" value="ECO:0007669"/>
    <property type="project" value="TreeGrafter"/>
</dbReference>
<dbReference type="InterPro" id="IPR026849">
    <property type="entry name" value="ATG2"/>
</dbReference>
<evidence type="ECO:0000256" key="4">
    <source>
        <dbReference type="ARBA" id="ARBA00018070"/>
    </source>
</evidence>
<reference evidence="13" key="1">
    <citation type="submission" date="2021-06" db="EMBL/GenBank/DDBJ databases">
        <authorList>
            <person name="Kallberg Y."/>
            <person name="Tangrot J."/>
            <person name="Rosling A."/>
        </authorList>
    </citation>
    <scope>NUCLEOTIDE SEQUENCE</scope>
    <source>
        <strain evidence="13">IA702</strain>
    </source>
</reference>
<dbReference type="EMBL" id="CAJVPJ010000088">
    <property type="protein sequence ID" value="CAG8475052.1"/>
    <property type="molecule type" value="Genomic_DNA"/>
</dbReference>
<dbReference type="GO" id="GO:0061709">
    <property type="term" value="P:reticulophagy"/>
    <property type="evidence" value="ECO:0007669"/>
    <property type="project" value="TreeGrafter"/>
</dbReference>
<dbReference type="OrthoDB" id="18982at2759"/>
<evidence type="ECO:0000256" key="10">
    <source>
        <dbReference type="ARBA" id="ARBA00024479"/>
    </source>
</evidence>
<dbReference type="PANTHER" id="PTHR13190">
    <property type="entry name" value="AUTOPHAGY-RELATED 2, ISOFORM A"/>
    <property type="match status" value="1"/>
</dbReference>
<feature type="compositionally biased region" description="Polar residues" evidence="12">
    <location>
        <begin position="484"/>
        <end position="494"/>
    </location>
</feature>
<sequence>MSTGWFTGWSLNTAITETLQKRLLTFLLRKAVGQFLAEELDLNNLEVQLGNGFLQLRELQLNVEVLNELFTDLPFSIASGKIGGITARIPWTTFWKQEYVLEIDSLQLILVPEQAKPRNAKSAPEDSHILSSSIHFAGDFLQNELPAEADEALRNSIYQSFHNSASFVSDNNDSNIMEQSQTFTQQGEGEIEGIQVLASFIDNIIASVKVVFKDTLIRLHHQSTILPSEHMTSGQEQLRDYYFDLELPEISYKDETLGMTDESQPEVSNVTLSAKSKMIKHLSISGLSIWLREELTAATRSSDAPQDTTFFNSSLATSSIHLDPQSLDKKDNIFLSASEFTEGHDSGDEYYDAHDNEYMPDNGNKEAKSYEALLFHCKKEGNWARVTVRQNAPPPIHFDNHNASASYYNTQEAMQQSNITQSYNIECFIEALTGIMTPGQASLLSDLLNALIGSDSEVDIKPSSAAESDDDIILHTDNKYTSSDYHTTKATSNLPHVLHQKPSSFKTHQQSSSYNMSNSVSSHSANVQSTASYNQSGMNFKLELRLIELFFLYNDPILECIPGRDTFEKRQFEESHLKADVHSCVLSVSKRMSDDNLYNKRRTGSTSSGSFSYGQHKNSDLEEASSISFNLTISDFYILEALKGHSRQRSSVDIYTQSNASSAWKYYPVLQFDSNLEKDSGFEGHDYPVENIRSNSEGKSWGGNKHTDHGVDSAVIRVDMRYNEEEAVNISTANPSPQLRRDIIIELEPLEIYLNLWMIDRMSKYINGIAGSINRVDKLEEDKAQTLFASSIIDDLDVGSSEDSSIIPSRLEIRNDLIRFWLICPDMSSDGSCEHGIRSDFIIIDVIEMNILTPDVRSGRIARPYTFGHSDTIETVANSIDENQTRVKIECHSAKVYLKNDKTENILTVEKLASDDQSLTPNILITYRPVSSVTSKRAPNGSFPSTPFAKTFTSFEGEERVKWHPSESEEEEMLNFKHRTIERSIFVFNCFFPFTRADITKQSYDTLLLLLNDISIWQQPNIGQTGNDTSSSLTPTEHSFAISGFETHIPLNLGFEDVSLNEDTLEPRQRAGEEFIGIAKDAKPSLASLVVSMANAEIKLLCDATGDIQTTSKRSYQFDTSEFRFFAVINYEGENVTYICVDNDDFTLSDTSNSREKTQILQRTIAKEIKTKNTHPMSLIIMGIFFDQAINYKETKIAFSVNGVTLKYTMTPMWIEDFSNFVQEPTMIPYTTMTSHTKLLVNINDSSIYYKPENLASRIVFVVENVKVSSRIIPESPTFSCKVVVQNMDMVIVDDVKSLSDRIINRVTSDPLDVKTYWKEIGFAHAAALDFANIAARIKRNIYPYLELKLTDENLTIETCADTFQTILQLLNHISATFSAPDKKDKKSADPTTYMSVGDGITEALEGSILDEIDENAFKYSKPKTIKSRTPKNHSKQDNLNQDVIYFDEEFFEKDEPRDRPDNNDEVFESKAVREFDGGLEDSENVKGLEDFENKLTWVTPYEIEYKEDHFAAPTVSELEAAEGQKKSLMRVRIRDFNVIWKLYDGYDWENTRTEVLDRLARAKAQAEMLAEASKDTGEEMNKTVNTETSSFFEQIVTGTPFRHSEYDTFSQATSEIDFMDDHSETASQFGSKTDTDNHCGREGRRSNPIHRPTRPKLSRSRSSKLDIILEKISLDFDSYPEDDQVGFRLLVYVKEIEILDKIKTSGWGKFMSHMRSADDRNLYETKSKMVRVELKSVRPTPSDSEELRLKVRLLPLRFHIDQDALNFLIRFFSFQDRSDSTPNTEDDTYFQYFEIQPVVMKIDYKPKHVDYTNLKEGNLVELMNFFHLEAAEMTLRDVTLTGVKGWRRLIEDLGAAWLPHITNTQVSNVLSGVAPIRSLVNIGSGVVDLILLPVEQYKKDGRIIRGLQKGTQSFAKATTMEAIKLGTKLAVGTQVMLEHADEILSFNSDDKSGRGASMSTAASEDDSDDDNQEGKPSKYAQQPADINEGIEAAYKSLRQNIGTAAHTIFAVPMEVYEKTGAQGSAKAVIKAVPVAVLKPMIGASEAVSKTLLGLRNTIDPNQKLEMEDKYKRRT</sequence>
<keyword evidence="7" id="KW-0072">Autophagy</keyword>
<keyword evidence="6" id="KW-0256">Endoplasmic reticulum</keyword>
<dbReference type="Proteomes" id="UP000789572">
    <property type="component" value="Unassembled WGS sequence"/>
</dbReference>
<evidence type="ECO:0000256" key="3">
    <source>
        <dbReference type="ARBA" id="ARBA00009714"/>
    </source>
</evidence>
<evidence type="ECO:0000256" key="8">
    <source>
        <dbReference type="ARBA" id="ARBA00023055"/>
    </source>
</evidence>
<keyword evidence="5" id="KW-0813">Transport</keyword>
<comment type="subcellular location">
    <subcellularLocation>
        <location evidence="1">Endoplasmic reticulum membrane</location>
        <topology evidence="1">Peripheral membrane protein</topology>
    </subcellularLocation>
    <subcellularLocation>
        <location evidence="2">Preautophagosomal structure membrane</location>
        <topology evidence="2">Peripheral membrane protein</topology>
    </subcellularLocation>
</comment>
<feature type="compositionally biased region" description="Basic residues" evidence="12">
    <location>
        <begin position="1648"/>
        <end position="1661"/>
    </location>
</feature>
<dbReference type="GO" id="GO:0061723">
    <property type="term" value="P:glycophagy"/>
    <property type="evidence" value="ECO:0007669"/>
    <property type="project" value="TreeGrafter"/>
</dbReference>
<feature type="region of interest" description="Disordered" evidence="12">
    <location>
        <begin position="484"/>
        <end position="520"/>
    </location>
</feature>
<name>A0A9N8W668_9GLOM</name>
<keyword evidence="8" id="KW-0445">Lipid transport</keyword>
<dbReference type="GO" id="GO:0034045">
    <property type="term" value="C:phagophore assembly site membrane"/>
    <property type="evidence" value="ECO:0007669"/>
    <property type="project" value="UniProtKB-SubCell"/>
</dbReference>
<feature type="region of interest" description="Disordered" evidence="12">
    <location>
        <begin position="1949"/>
        <end position="1986"/>
    </location>
</feature>
<dbReference type="Pfam" id="PF13329">
    <property type="entry name" value="ATG2_CAD"/>
    <property type="match status" value="1"/>
</dbReference>
<evidence type="ECO:0000313" key="14">
    <source>
        <dbReference type="Proteomes" id="UP000789572"/>
    </source>
</evidence>
<evidence type="ECO:0000256" key="12">
    <source>
        <dbReference type="SAM" id="MobiDB-lite"/>
    </source>
</evidence>
<evidence type="ECO:0000256" key="6">
    <source>
        <dbReference type="ARBA" id="ARBA00022824"/>
    </source>
</evidence>
<accession>A0A9N8W668</accession>
<evidence type="ECO:0000256" key="7">
    <source>
        <dbReference type="ARBA" id="ARBA00023006"/>
    </source>
</evidence>
<evidence type="ECO:0000256" key="1">
    <source>
        <dbReference type="ARBA" id="ARBA00004406"/>
    </source>
</evidence>